<dbReference type="PANTHER" id="PTHR34980">
    <property type="entry name" value="INNER MEMBRANE PROTEIN-RELATED-RELATED"/>
    <property type="match status" value="1"/>
</dbReference>
<feature type="domain" description="GYF" evidence="3">
    <location>
        <begin position="6"/>
        <end position="50"/>
    </location>
</feature>
<dbReference type="Pfam" id="PF05656">
    <property type="entry name" value="DUF805"/>
    <property type="match status" value="1"/>
</dbReference>
<sequence length="211" mass="23261">MDQTRWYYAENNERRGPVAEQEAALLVRDGIIGPNTLVWSEGMSDWAPADTAMPHLFAGTAGATAAPGQPPHAGTTAQASFPPGDQGPLPSHPTDFVSSVKTVLSKYATFTGRARRPEYWWYVLFYFVGGLVTGFLDGLLFGAAADFSPLNTIFTLALIIPSIAVTARRLHDIGRSGWWQLIWFIPLVGWIVMIYWTTRRGDELSNRYGPA</sequence>
<keyword evidence="5" id="KW-1185">Reference proteome</keyword>
<organism evidence="4 5">
    <name type="scientific">Pseudohoeflea coraliihabitans</name>
    <dbReference type="NCBI Taxonomy" id="2860393"/>
    <lineage>
        <taxon>Bacteria</taxon>
        <taxon>Pseudomonadati</taxon>
        <taxon>Pseudomonadota</taxon>
        <taxon>Alphaproteobacteria</taxon>
        <taxon>Hyphomicrobiales</taxon>
        <taxon>Rhizobiaceae</taxon>
        <taxon>Pseudohoeflea</taxon>
    </lineage>
</organism>
<keyword evidence="2" id="KW-0812">Transmembrane</keyword>
<evidence type="ECO:0000313" key="4">
    <source>
        <dbReference type="EMBL" id="MBW3095725.1"/>
    </source>
</evidence>
<proteinExistence type="predicted"/>
<feature type="compositionally biased region" description="Low complexity" evidence="1">
    <location>
        <begin position="61"/>
        <end position="77"/>
    </location>
</feature>
<reference evidence="4" key="1">
    <citation type="submission" date="2021-07" db="EMBL/GenBank/DDBJ databases">
        <title>Pseudohoeflea marina sp. nov. a polyhydroxyalcanoate-producing bacterium.</title>
        <authorList>
            <person name="Zheng W."/>
            <person name="Yu S."/>
            <person name="Huang Y."/>
        </authorList>
    </citation>
    <scope>NUCLEOTIDE SEQUENCE</scope>
    <source>
        <strain evidence="4">DP4N28-3</strain>
    </source>
</reference>
<protein>
    <submittedName>
        <fullName evidence="4">DUF805 domain-containing protein</fullName>
    </submittedName>
</protein>
<dbReference type="EMBL" id="JAHWQX010000001">
    <property type="protein sequence ID" value="MBW3095725.1"/>
    <property type="molecule type" value="Genomic_DNA"/>
</dbReference>
<dbReference type="InterPro" id="IPR025640">
    <property type="entry name" value="GYF_2"/>
</dbReference>
<evidence type="ECO:0000256" key="1">
    <source>
        <dbReference type="SAM" id="MobiDB-lite"/>
    </source>
</evidence>
<dbReference type="PANTHER" id="PTHR34980:SF2">
    <property type="entry name" value="INNER MEMBRANE PROTEIN YHAH-RELATED"/>
    <property type="match status" value="1"/>
</dbReference>
<name>A0ABS6WIP0_9HYPH</name>
<keyword evidence="2" id="KW-0472">Membrane</keyword>
<gene>
    <name evidence="4" type="ORF">KY465_00370</name>
</gene>
<feature type="transmembrane region" description="Helical" evidence="2">
    <location>
        <begin position="178"/>
        <end position="196"/>
    </location>
</feature>
<evidence type="ECO:0000313" key="5">
    <source>
        <dbReference type="Proteomes" id="UP001430804"/>
    </source>
</evidence>
<dbReference type="RefSeq" id="WP_219157191.1">
    <property type="nucleotide sequence ID" value="NZ_JAHWQX010000001.1"/>
</dbReference>
<feature type="transmembrane region" description="Helical" evidence="2">
    <location>
        <begin position="119"/>
        <end position="141"/>
    </location>
</feature>
<feature type="transmembrane region" description="Helical" evidence="2">
    <location>
        <begin position="147"/>
        <end position="166"/>
    </location>
</feature>
<evidence type="ECO:0000259" key="3">
    <source>
        <dbReference type="Pfam" id="PF14237"/>
    </source>
</evidence>
<dbReference type="InterPro" id="IPR008523">
    <property type="entry name" value="DUF805"/>
</dbReference>
<dbReference type="Pfam" id="PF14237">
    <property type="entry name" value="GYF_2"/>
    <property type="match status" value="1"/>
</dbReference>
<dbReference type="Proteomes" id="UP001430804">
    <property type="component" value="Unassembled WGS sequence"/>
</dbReference>
<feature type="region of interest" description="Disordered" evidence="1">
    <location>
        <begin position="61"/>
        <end position="88"/>
    </location>
</feature>
<accession>A0ABS6WIP0</accession>
<keyword evidence="2" id="KW-1133">Transmembrane helix</keyword>
<comment type="caution">
    <text evidence="4">The sequence shown here is derived from an EMBL/GenBank/DDBJ whole genome shotgun (WGS) entry which is preliminary data.</text>
</comment>
<evidence type="ECO:0000256" key="2">
    <source>
        <dbReference type="SAM" id="Phobius"/>
    </source>
</evidence>